<dbReference type="AlphaFoldDB" id="A0AAD9ATQ9"/>
<accession>A0AAD9ATQ9</accession>
<dbReference type="Proteomes" id="UP001243330">
    <property type="component" value="Unassembled WGS sequence"/>
</dbReference>
<proteinExistence type="predicted"/>
<organism evidence="2 3">
    <name type="scientific">Colletotrichum chrysophilum</name>
    <dbReference type="NCBI Taxonomy" id="1836956"/>
    <lineage>
        <taxon>Eukaryota</taxon>
        <taxon>Fungi</taxon>
        <taxon>Dikarya</taxon>
        <taxon>Ascomycota</taxon>
        <taxon>Pezizomycotina</taxon>
        <taxon>Sordariomycetes</taxon>
        <taxon>Hypocreomycetidae</taxon>
        <taxon>Glomerellales</taxon>
        <taxon>Glomerellaceae</taxon>
        <taxon>Colletotrichum</taxon>
        <taxon>Colletotrichum gloeosporioides species complex</taxon>
    </lineage>
</organism>
<evidence type="ECO:0000256" key="1">
    <source>
        <dbReference type="SAM" id="MobiDB-lite"/>
    </source>
</evidence>
<evidence type="ECO:0000313" key="3">
    <source>
        <dbReference type="Proteomes" id="UP001243330"/>
    </source>
</evidence>
<sequence>MLQNPPPPSCDAEGGGGVAGATAADASVRSSDSAIALDADTANVRTLLPIRSSPTDDVLDEWFGPASGQQTRETRVRPRLSVQQAVVCSTRENLPMNISLIGKHITPLLAFVTGLRRGLAGVKSSSKAPIRSSLRAANFTIIMLQSTSSLNALAKLAHP</sequence>
<dbReference type="EMBL" id="JAQOWY010000057">
    <property type="protein sequence ID" value="KAK1853329.1"/>
    <property type="molecule type" value="Genomic_DNA"/>
</dbReference>
<feature type="region of interest" description="Disordered" evidence="1">
    <location>
        <begin position="1"/>
        <end position="21"/>
    </location>
</feature>
<comment type="caution">
    <text evidence="2">The sequence shown here is derived from an EMBL/GenBank/DDBJ whole genome shotgun (WGS) entry which is preliminary data.</text>
</comment>
<reference evidence="2" key="1">
    <citation type="submission" date="2023-01" db="EMBL/GenBank/DDBJ databases">
        <title>Colletotrichum chrysophilum M932 genome sequence.</title>
        <authorList>
            <person name="Baroncelli R."/>
        </authorList>
    </citation>
    <scope>NUCLEOTIDE SEQUENCE</scope>
    <source>
        <strain evidence="2">M932</strain>
    </source>
</reference>
<name>A0AAD9ATQ9_9PEZI</name>
<protein>
    <submittedName>
        <fullName evidence="2">Uncharacterized protein</fullName>
    </submittedName>
</protein>
<evidence type="ECO:0000313" key="2">
    <source>
        <dbReference type="EMBL" id="KAK1853329.1"/>
    </source>
</evidence>
<gene>
    <name evidence="2" type="ORF">CCHR01_04065</name>
</gene>
<keyword evidence="3" id="KW-1185">Reference proteome</keyword>